<accession>A0AAN6ZFU9</accession>
<sequence length="168" mass="18180">MMRTALLFPMLPSSALPLPRLSPSSQFWKTVVPFSPATSPMETDVLLCPLASPDLLRSSDCSVAYGPLPDQQPPPRRQPAPPATLLGVPFDKVIARLDSLLLVLKSCRGQTCIRPWHPAGNVQNLHGALGSKSDVFYENQQRKVAGSEGPQFDTDGLVYRQGVGCSRG</sequence>
<reference evidence="2" key="2">
    <citation type="submission" date="2023-05" db="EMBL/GenBank/DDBJ databases">
        <authorList>
            <consortium name="Lawrence Berkeley National Laboratory"/>
            <person name="Steindorff A."/>
            <person name="Hensen N."/>
            <person name="Bonometti L."/>
            <person name="Westerberg I."/>
            <person name="Brannstrom I.O."/>
            <person name="Guillou S."/>
            <person name="Cros-Aarteil S."/>
            <person name="Calhoun S."/>
            <person name="Haridas S."/>
            <person name="Kuo A."/>
            <person name="Mondo S."/>
            <person name="Pangilinan J."/>
            <person name="Riley R."/>
            <person name="Labutti K."/>
            <person name="Andreopoulos B."/>
            <person name="Lipzen A."/>
            <person name="Chen C."/>
            <person name="Yanf M."/>
            <person name="Daum C."/>
            <person name="Ng V."/>
            <person name="Clum A."/>
            <person name="Ohm R."/>
            <person name="Martin F."/>
            <person name="Silar P."/>
            <person name="Natvig D."/>
            <person name="Lalanne C."/>
            <person name="Gautier V."/>
            <person name="Ament-Velasquez S.L."/>
            <person name="Kruys A."/>
            <person name="Hutchinson M.I."/>
            <person name="Powell A.J."/>
            <person name="Barry K."/>
            <person name="Miller A.N."/>
            <person name="Grigoriev I.V."/>
            <person name="Debuchy R."/>
            <person name="Gladieux P."/>
            <person name="Thoren M.H."/>
            <person name="Johannesson H."/>
        </authorList>
    </citation>
    <scope>NUCLEOTIDE SEQUENCE</scope>
    <source>
        <strain evidence="2">CBS 123565</strain>
    </source>
</reference>
<evidence type="ECO:0000313" key="2">
    <source>
        <dbReference type="EMBL" id="KAK4136298.1"/>
    </source>
</evidence>
<comment type="caution">
    <text evidence="2">The sequence shown here is derived from an EMBL/GenBank/DDBJ whole genome shotgun (WGS) entry which is preliminary data.</text>
</comment>
<dbReference type="AlphaFoldDB" id="A0AAN6ZFU9"/>
<protein>
    <submittedName>
        <fullName evidence="2">Uncharacterized protein</fullName>
    </submittedName>
</protein>
<evidence type="ECO:0000313" key="3">
    <source>
        <dbReference type="Proteomes" id="UP001304895"/>
    </source>
</evidence>
<keyword evidence="3" id="KW-1185">Reference proteome</keyword>
<dbReference type="Proteomes" id="UP001304895">
    <property type="component" value="Unassembled WGS sequence"/>
</dbReference>
<name>A0AAN6ZFU9_9PEZI</name>
<keyword evidence="1" id="KW-0732">Signal</keyword>
<feature type="chain" id="PRO_5043022084" evidence="1">
    <location>
        <begin position="18"/>
        <end position="168"/>
    </location>
</feature>
<organism evidence="2 3">
    <name type="scientific">Trichocladium antarcticum</name>
    <dbReference type="NCBI Taxonomy" id="1450529"/>
    <lineage>
        <taxon>Eukaryota</taxon>
        <taxon>Fungi</taxon>
        <taxon>Dikarya</taxon>
        <taxon>Ascomycota</taxon>
        <taxon>Pezizomycotina</taxon>
        <taxon>Sordariomycetes</taxon>
        <taxon>Sordariomycetidae</taxon>
        <taxon>Sordariales</taxon>
        <taxon>Chaetomiaceae</taxon>
        <taxon>Trichocladium</taxon>
    </lineage>
</organism>
<feature type="signal peptide" evidence="1">
    <location>
        <begin position="1"/>
        <end position="17"/>
    </location>
</feature>
<evidence type="ECO:0000256" key="1">
    <source>
        <dbReference type="SAM" id="SignalP"/>
    </source>
</evidence>
<proteinExistence type="predicted"/>
<dbReference type="EMBL" id="MU853404">
    <property type="protein sequence ID" value="KAK4136298.1"/>
    <property type="molecule type" value="Genomic_DNA"/>
</dbReference>
<reference evidence="2" key="1">
    <citation type="journal article" date="2023" name="Mol. Phylogenet. Evol.">
        <title>Genome-scale phylogeny and comparative genomics of the fungal order Sordariales.</title>
        <authorList>
            <person name="Hensen N."/>
            <person name="Bonometti L."/>
            <person name="Westerberg I."/>
            <person name="Brannstrom I.O."/>
            <person name="Guillou S."/>
            <person name="Cros-Aarteil S."/>
            <person name="Calhoun S."/>
            <person name="Haridas S."/>
            <person name="Kuo A."/>
            <person name="Mondo S."/>
            <person name="Pangilinan J."/>
            <person name="Riley R."/>
            <person name="LaButti K."/>
            <person name="Andreopoulos B."/>
            <person name="Lipzen A."/>
            <person name="Chen C."/>
            <person name="Yan M."/>
            <person name="Daum C."/>
            <person name="Ng V."/>
            <person name="Clum A."/>
            <person name="Steindorff A."/>
            <person name="Ohm R.A."/>
            <person name="Martin F."/>
            <person name="Silar P."/>
            <person name="Natvig D.O."/>
            <person name="Lalanne C."/>
            <person name="Gautier V."/>
            <person name="Ament-Velasquez S.L."/>
            <person name="Kruys A."/>
            <person name="Hutchinson M.I."/>
            <person name="Powell A.J."/>
            <person name="Barry K."/>
            <person name="Miller A.N."/>
            <person name="Grigoriev I.V."/>
            <person name="Debuchy R."/>
            <person name="Gladieux P."/>
            <person name="Hiltunen Thoren M."/>
            <person name="Johannesson H."/>
        </authorList>
    </citation>
    <scope>NUCLEOTIDE SEQUENCE</scope>
    <source>
        <strain evidence="2">CBS 123565</strain>
    </source>
</reference>
<gene>
    <name evidence="2" type="ORF">BT67DRAFT_454975</name>
</gene>